<keyword evidence="2" id="KW-1185">Reference proteome</keyword>
<dbReference type="InterPro" id="IPR025833">
    <property type="entry name" value="GDYXXLXY"/>
</dbReference>
<name>A0A443IGQ4_9GAMM</name>
<gene>
    <name evidence="1" type="ORF">ED28_03900</name>
</gene>
<comment type="caution">
    <text evidence="1">The sequence shown here is derived from an EMBL/GenBank/DDBJ whole genome shotgun (WGS) entry which is preliminary data.</text>
</comment>
<sequence length="161" mass="17911">MRKGLLLIALLVILLVTNLSIYQKERLLSQGNIVRLALAPVDPRALLQGDYMALTYALDVRLHDGGKRSENDRLIVTLDEQKIATDVEWDRGQSLAGNQHYLHYYRGSRGVSIASDAWYFQEGEAEIFAAAKYGELRVAEDGTALLVNMLDNQLKPLAAAP</sequence>
<protein>
    <submittedName>
        <fullName evidence="1">Membrane protein</fullName>
    </submittedName>
</protein>
<evidence type="ECO:0000313" key="1">
    <source>
        <dbReference type="EMBL" id="RWR03180.1"/>
    </source>
</evidence>
<evidence type="ECO:0000313" key="2">
    <source>
        <dbReference type="Proteomes" id="UP000288794"/>
    </source>
</evidence>
<dbReference type="Pfam" id="PF14345">
    <property type="entry name" value="GDYXXLXY"/>
    <property type="match status" value="1"/>
</dbReference>
<dbReference type="Proteomes" id="UP000288794">
    <property type="component" value="Unassembled WGS sequence"/>
</dbReference>
<dbReference type="AlphaFoldDB" id="A0A443IGQ4"/>
<dbReference type="EMBL" id="JMEE01000003">
    <property type="protein sequence ID" value="RWR03180.1"/>
    <property type="molecule type" value="Genomic_DNA"/>
</dbReference>
<dbReference type="RefSeq" id="WP_128175443.1">
    <property type="nucleotide sequence ID" value="NZ_CP071409.1"/>
</dbReference>
<reference evidence="1 2" key="1">
    <citation type="submission" date="2014-04" db="EMBL/GenBank/DDBJ databases">
        <title>Draft genome sequence of Pantoea beijingensis strain LMG 27579, an emerging pathogen to Pleurotus eryngii with potential industrial application.</title>
        <authorList>
            <person name="Xu F."/>
            <person name="Liu Y."/>
            <person name="Wang S."/>
            <person name="Yin Y."/>
            <person name="Ma Y."/>
            <person name="Zhao S."/>
            <person name="Rong C."/>
        </authorList>
    </citation>
    <scope>NUCLEOTIDE SEQUENCE [LARGE SCALE GENOMIC DNA]</scope>
    <source>
        <strain evidence="1 2">LMG 27579</strain>
    </source>
</reference>
<proteinExistence type="predicted"/>
<accession>A0A443IGQ4</accession>
<organism evidence="1 2">
    <name type="scientific">[Pantoea] beijingensis</name>
    <dbReference type="NCBI Taxonomy" id="1324864"/>
    <lineage>
        <taxon>Bacteria</taxon>
        <taxon>Pseudomonadati</taxon>
        <taxon>Pseudomonadota</taxon>
        <taxon>Gammaproteobacteria</taxon>
        <taxon>Enterobacterales</taxon>
        <taxon>Erwiniaceae</taxon>
        <taxon>Erwinia</taxon>
    </lineage>
</organism>